<dbReference type="SUPFAM" id="SSF64356">
    <property type="entry name" value="SNARE-like"/>
    <property type="match status" value="1"/>
</dbReference>
<dbReference type="InterPro" id="IPR042855">
    <property type="entry name" value="V_SNARE_CC"/>
</dbReference>
<dbReference type="GO" id="GO:0005484">
    <property type="term" value="F:SNAP receptor activity"/>
    <property type="evidence" value="ECO:0007669"/>
    <property type="project" value="InterPro"/>
</dbReference>
<name>A0A8S1IQ50_9CHLO</name>
<proteinExistence type="inferred from homology"/>
<evidence type="ECO:0000256" key="18">
    <source>
        <dbReference type="SAM" id="Phobius"/>
    </source>
</evidence>
<evidence type="ECO:0000313" key="21">
    <source>
        <dbReference type="EMBL" id="CAD7697099.1"/>
    </source>
</evidence>
<evidence type="ECO:0000256" key="4">
    <source>
        <dbReference type="ARBA" id="ARBA00022448"/>
    </source>
</evidence>
<keyword evidence="10" id="KW-0333">Golgi apparatus</keyword>
<organism evidence="21 22">
    <name type="scientific">Ostreobium quekettii</name>
    <dbReference type="NCBI Taxonomy" id="121088"/>
    <lineage>
        <taxon>Eukaryota</taxon>
        <taxon>Viridiplantae</taxon>
        <taxon>Chlorophyta</taxon>
        <taxon>core chlorophytes</taxon>
        <taxon>Ulvophyceae</taxon>
        <taxon>TCBD clade</taxon>
        <taxon>Bryopsidales</taxon>
        <taxon>Ostreobineae</taxon>
        <taxon>Ostreobiaceae</taxon>
        <taxon>Ostreobium</taxon>
    </lineage>
</organism>
<dbReference type="AlphaFoldDB" id="A0A8S1IQ50"/>
<keyword evidence="12 18" id="KW-0472">Membrane</keyword>
<accession>A0A8S1IQ50</accession>
<dbReference type="InterPro" id="IPR011012">
    <property type="entry name" value="Longin-like_dom_sf"/>
</dbReference>
<evidence type="ECO:0000313" key="22">
    <source>
        <dbReference type="Proteomes" id="UP000708148"/>
    </source>
</evidence>
<evidence type="ECO:0000256" key="12">
    <source>
        <dbReference type="ARBA" id="ARBA00023136"/>
    </source>
</evidence>
<keyword evidence="6" id="KW-0256">Endoplasmic reticulum</keyword>
<sequence length="217" mass="25342">MVRLTLIARISDGLPLAEGLDNDKAVELEDHKHQAKKLIKRLSQERQTVNRMSIDSGKFSFHIVIEGVVCYMTVAEKSYPKKLAFQYLDELLNEFQRLYGQQIETVARPYAFIKFDTFIQKTKRLYLDTRTQRNMAKLNEELSEVHQIMTKSIQEVLGQGERLNKMVDEGRRLKEDSSKYARQAKDLHTQALIRKYMPLGVVILVVLLVLYLRSLFY</sequence>
<keyword evidence="8" id="KW-0653">Protein transport</keyword>
<evidence type="ECO:0000256" key="1">
    <source>
        <dbReference type="ARBA" id="ARBA00004163"/>
    </source>
</evidence>
<comment type="caution">
    <text evidence="21">The sequence shown here is derived from an EMBL/GenBank/DDBJ whole genome shotgun (WGS) entry which is preliminary data.</text>
</comment>
<dbReference type="CDD" id="cd15866">
    <property type="entry name" value="R-SNARE_SEC22"/>
    <property type="match status" value="1"/>
</dbReference>
<feature type="domain" description="V-SNARE coiled-coil homology" evidence="20">
    <location>
        <begin position="134"/>
        <end position="194"/>
    </location>
</feature>
<evidence type="ECO:0000256" key="3">
    <source>
        <dbReference type="ARBA" id="ARBA00008025"/>
    </source>
</evidence>
<keyword evidence="22" id="KW-1185">Reference proteome</keyword>
<comment type="subcellular location">
    <subcellularLocation>
        <location evidence="1">Endoplasmic reticulum membrane</location>
        <topology evidence="1">Single-pass type IV membrane protein</topology>
    </subcellularLocation>
    <subcellularLocation>
        <location evidence="13">Endoplasmic reticulum-Golgi intermediate compartment membrane</location>
    </subcellularLocation>
    <subcellularLocation>
        <location evidence="2">Golgi apparatus membrane</location>
    </subcellularLocation>
</comment>
<evidence type="ECO:0000256" key="6">
    <source>
        <dbReference type="ARBA" id="ARBA00022824"/>
    </source>
</evidence>
<keyword evidence="5 18" id="KW-0812">Transmembrane</keyword>
<dbReference type="GO" id="GO:0000139">
    <property type="term" value="C:Golgi membrane"/>
    <property type="evidence" value="ECO:0007669"/>
    <property type="project" value="UniProtKB-SubCell"/>
</dbReference>
<dbReference type="GO" id="GO:0033116">
    <property type="term" value="C:endoplasmic reticulum-Golgi intermediate compartment membrane"/>
    <property type="evidence" value="ECO:0007669"/>
    <property type="project" value="UniProtKB-SubCell"/>
</dbReference>
<dbReference type="Pfam" id="PF13774">
    <property type="entry name" value="Longin"/>
    <property type="match status" value="1"/>
</dbReference>
<dbReference type="GO" id="GO:0005789">
    <property type="term" value="C:endoplasmic reticulum membrane"/>
    <property type="evidence" value="ECO:0007669"/>
    <property type="project" value="UniProtKB-SubCell"/>
</dbReference>
<feature type="domain" description="Longin" evidence="19">
    <location>
        <begin position="6"/>
        <end position="119"/>
    </location>
</feature>
<keyword evidence="9 18" id="KW-1133">Transmembrane helix</keyword>
<evidence type="ECO:0000256" key="11">
    <source>
        <dbReference type="ARBA" id="ARBA00023054"/>
    </source>
</evidence>
<evidence type="ECO:0000256" key="16">
    <source>
        <dbReference type="PROSITE-ProRule" id="PRU00290"/>
    </source>
</evidence>
<evidence type="ECO:0000256" key="5">
    <source>
        <dbReference type="ARBA" id="ARBA00022692"/>
    </source>
</evidence>
<dbReference type="Pfam" id="PF00957">
    <property type="entry name" value="Synaptobrevin"/>
    <property type="match status" value="1"/>
</dbReference>
<dbReference type="InterPro" id="IPR010908">
    <property type="entry name" value="Longin_dom"/>
</dbReference>
<dbReference type="Gene3D" id="1.20.5.110">
    <property type="match status" value="1"/>
</dbReference>
<feature type="coiled-coil region" evidence="17">
    <location>
        <begin position="25"/>
        <end position="52"/>
    </location>
</feature>
<evidence type="ECO:0000256" key="10">
    <source>
        <dbReference type="ARBA" id="ARBA00023034"/>
    </source>
</evidence>
<dbReference type="PRINTS" id="PR00219">
    <property type="entry name" value="SYNAPTOBREVN"/>
</dbReference>
<dbReference type="InterPro" id="IPR001388">
    <property type="entry name" value="Synaptobrevin-like"/>
</dbReference>
<evidence type="ECO:0000256" key="13">
    <source>
        <dbReference type="ARBA" id="ARBA00024187"/>
    </source>
</evidence>
<dbReference type="OrthoDB" id="1719357at2759"/>
<evidence type="ECO:0000256" key="17">
    <source>
        <dbReference type="SAM" id="Coils"/>
    </source>
</evidence>
<keyword evidence="11 16" id="KW-0175">Coiled coil</keyword>
<reference evidence="21" key="1">
    <citation type="submission" date="2020-12" db="EMBL/GenBank/DDBJ databases">
        <authorList>
            <person name="Iha C."/>
        </authorList>
    </citation>
    <scope>NUCLEOTIDE SEQUENCE</scope>
</reference>
<feature type="transmembrane region" description="Helical" evidence="18">
    <location>
        <begin position="196"/>
        <end position="216"/>
    </location>
</feature>
<gene>
    <name evidence="21" type="ORF">OSTQU699_LOCUS2460</name>
</gene>
<dbReference type="GO" id="GO:0006888">
    <property type="term" value="P:endoplasmic reticulum to Golgi vesicle-mediated transport"/>
    <property type="evidence" value="ECO:0007669"/>
    <property type="project" value="InterPro"/>
</dbReference>
<dbReference type="EMBL" id="CAJHUC010000601">
    <property type="protein sequence ID" value="CAD7697099.1"/>
    <property type="molecule type" value="Genomic_DNA"/>
</dbReference>
<evidence type="ECO:0000256" key="8">
    <source>
        <dbReference type="ARBA" id="ARBA00022927"/>
    </source>
</evidence>
<dbReference type="FunFam" id="3.30.450.50:FF:000003">
    <property type="entry name" value="25.3 kDa vesicle transport protein-like"/>
    <property type="match status" value="1"/>
</dbReference>
<dbReference type="PROSITE" id="PS50892">
    <property type="entry name" value="V_SNARE"/>
    <property type="match status" value="1"/>
</dbReference>
<comment type="similarity">
    <text evidence="3">Belongs to the synaptobrevin family.</text>
</comment>
<keyword evidence="4" id="KW-0813">Transport</keyword>
<dbReference type="PANTHER" id="PTHR45837">
    <property type="entry name" value="VESICLE-TRAFFICKING PROTEIN SEC22B"/>
    <property type="match status" value="1"/>
</dbReference>
<dbReference type="Gene3D" id="3.30.450.50">
    <property type="entry name" value="Longin domain"/>
    <property type="match status" value="1"/>
</dbReference>
<dbReference type="GO" id="GO:0015031">
    <property type="term" value="P:protein transport"/>
    <property type="evidence" value="ECO:0007669"/>
    <property type="project" value="UniProtKB-KW"/>
</dbReference>
<dbReference type="SMART" id="SM01270">
    <property type="entry name" value="Longin"/>
    <property type="match status" value="1"/>
</dbReference>
<dbReference type="InterPro" id="IPR044565">
    <property type="entry name" value="Sec22"/>
</dbReference>
<dbReference type="PROSITE" id="PS50859">
    <property type="entry name" value="LONGIN"/>
    <property type="match status" value="1"/>
</dbReference>
<keyword evidence="7" id="KW-0931">ER-Golgi transport</keyword>
<protein>
    <recommendedName>
        <fullName evidence="14">Vesicle-trafficking protein SEC22b</fullName>
    </recommendedName>
    <alternativeName>
        <fullName evidence="15">SEC22 vesicle-trafficking protein homolog B</fullName>
    </alternativeName>
</protein>
<evidence type="ECO:0000256" key="2">
    <source>
        <dbReference type="ARBA" id="ARBA00004394"/>
    </source>
</evidence>
<dbReference type="SUPFAM" id="SSF58038">
    <property type="entry name" value="SNARE fusion complex"/>
    <property type="match status" value="1"/>
</dbReference>
<dbReference type="CDD" id="cd14824">
    <property type="entry name" value="Longin"/>
    <property type="match status" value="1"/>
</dbReference>
<evidence type="ECO:0000256" key="14">
    <source>
        <dbReference type="ARBA" id="ARBA00024248"/>
    </source>
</evidence>
<evidence type="ECO:0000259" key="20">
    <source>
        <dbReference type="PROSITE" id="PS50892"/>
    </source>
</evidence>
<dbReference type="Proteomes" id="UP000708148">
    <property type="component" value="Unassembled WGS sequence"/>
</dbReference>
<dbReference type="GO" id="GO:0006890">
    <property type="term" value="P:retrograde vesicle-mediated transport, Golgi to endoplasmic reticulum"/>
    <property type="evidence" value="ECO:0007669"/>
    <property type="project" value="InterPro"/>
</dbReference>
<evidence type="ECO:0000256" key="9">
    <source>
        <dbReference type="ARBA" id="ARBA00022989"/>
    </source>
</evidence>
<evidence type="ECO:0000256" key="7">
    <source>
        <dbReference type="ARBA" id="ARBA00022892"/>
    </source>
</evidence>
<evidence type="ECO:0000256" key="15">
    <source>
        <dbReference type="ARBA" id="ARBA00033315"/>
    </source>
</evidence>
<evidence type="ECO:0000259" key="19">
    <source>
        <dbReference type="PROSITE" id="PS50859"/>
    </source>
</evidence>